<evidence type="ECO:0000313" key="9">
    <source>
        <dbReference type="EMBL" id="SHE48727.1"/>
    </source>
</evidence>
<dbReference type="PROSITE" id="PS00923">
    <property type="entry name" value="ASP_GLU_RACEMASE_1"/>
    <property type="match status" value="1"/>
</dbReference>
<comment type="similarity">
    <text evidence="8">Belongs to the aspartate/glutamate racemases family.</text>
</comment>
<dbReference type="InterPro" id="IPR015942">
    <property type="entry name" value="Asp/Glu/hydantoin_racemase"/>
</dbReference>
<dbReference type="GO" id="GO:0008881">
    <property type="term" value="F:glutamate racemase activity"/>
    <property type="evidence" value="ECO:0007669"/>
    <property type="project" value="UniProtKB-UniRule"/>
</dbReference>
<dbReference type="InterPro" id="IPR033134">
    <property type="entry name" value="Asp/Glu_racemase_AS_2"/>
</dbReference>
<dbReference type="GO" id="GO:0009252">
    <property type="term" value="P:peptidoglycan biosynthetic process"/>
    <property type="evidence" value="ECO:0007669"/>
    <property type="project" value="UniProtKB-UniRule"/>
</dbReference>
<dbReference type="PANTHER" id="PTHR21198">
    <property type="entry name" value="GLUTAMATE RACEMASE"/>
    <property type="match status" value="1"/>
</dbReference>
<feature type="active site" description="Proton donor/acceptor" evidence="8">
    <location>
        <position position="77"/>
    </location>
</feature>
<dbReference type="OrthoDB" id="9801055at2"/>
<gene>
    <name evidence="8" type="primary">murI</name>
    <name evidence="9" type="ORF">SAMN05444392_101678</name>
</gene>
<comment type="function">
    <text evidence="8">Provides the (R)-glutamate required for cell wall biosynthesis.</text>
</comment>
<keyword evidence="4 8" id="KW-0573">Peptidoglycan synthesis</keyword>
<proteinExistence type="inferred from homology"/>
<evidence type="ECO:0000256" key="2">
    <source>
        <dbReference type="ARBA" id="ARBA00013090"/>
    </source>
</evidence>
<comment type="catalytic activity">
    <reaction evidence="1 8">
        <text>L-glutamate = D-glutamate</text>
        <dbReference type="Rhea" id="RHEA:12813"/>
        <dbReference type="ChEBI" id="CHEBI:29985"/>
        <dbReference type="ChEBI" id="CHEBI:29986"/>
        <dbReference type="EC" id="5.1.1.3"/>
    </reaction>
</comment>
<evidence type="ECO:0000256" key="3">
    <source>
        <dbReference type="ARBA" id="ARBA00022960"/>
    </source>
</evidence>
<dbReference type="PANTHER" id="PTHR21198:SF2">
    <property type="entry name" value="GLUTAMATE RACEMASE"/>
    <property type="match status" value="1"/>
</dbReference>
<sequence length="277" mass="30630">MQLNKGERAIGILDSGVGGLTVTKEVMRQLPQESIYYFGDHLRVPYGPRPKDEVRRFTEEIIEFLAQFPLKAIVVACNTATAAGLTNVRMKYDIPILGVIDPGARAAIKESRTGRIGVIGTVGTIRSGAYERALKRIHPGLKVYSLACPDFVPLVEQGLQHDLKTEEIVKRSLLPLASYQLDSLILGCTHYPMLTKPITKAMGTHVEIISSAEETAKELSTILQHQQMLSSNPNPTHHLFTTGDPIAFQSFANSWLDQQMTVEHVQLPSSKRLSMVD</sequence>
<evidence type="ECO:0000313" key="10">
    <source>
        <dbReference type="Proteomes" id="UP000184476"/>
    </source>
</evidence>
<keyword evidence="6 8" id="KW-0961">Cell wall biogenesis/degradation</keyword>
<evidence type="ECO:0000256" key="1">
    <source>
        <dbReference type="ARBA" id="ARBA00001602"/>
    </source>
</evidence>
<keyword evidence="5 8" id="KW-0413">Isomerase</keyword>
<dbReference type="Gene3D" id="3.40.50.1860">
    <property type="match status" value="2"/>
</dbReference>
<dbReference type="InterPro" id="IPR018187">
    <property type="entry name" value="Asp/Glu_racemase_AS_1"/>
</dbReference>
<comment type="pathway">
    <text evidence="8">Cell wall biogenesis; peptidoglycan biosynthesis.</text>
</comment>
<feature type="binding site" evidence="8">
    <location>
        <begin position="78"/>
        <end position="79"/>
    </location>
    <ligand>
        <name>substrate</name>
    </ligand>
</feature>
<dbReference type="HAMAP" id="MF_00258">
    <property type="entry name" value="Glu_racemase"/>
    <property type="match status" value="1"/>
</dbReference>
<dbReference type="UniPathway" id="UPA00219"/>
<evidence type="ECO:0000256" key="4">
    <source>
        <dbReference type="ARBA" id="ARBA00022984"/>
    </source>
</evidence>
<organism evidence="9 10">
    <name type="scientific">Seinonella peptonophila</name>
    <dbReference type="NCBI Taxonomy" id="112248"/>
    <lineage>
        <taxon>Bacteria</taxon>
        <taxon>Bacillati</taxon>
        <taxon>Bacillota</taxon>
        <taxon>Bacilli</taxon>
        <taxon>Bacillales</taxon>
        <taxon>Thermoactinomycetaceae</taxon>
        <taxon>Seinonella</taxon>
    </lineage>
</organism>
<dbReference type="AlphaFoldDB" id="A0A1M4TWQ0"/>
<dbReference type="STRING" id="112248.SAMN05444392_101678"/>
<reference evidence="9 10" key="1">
    <citation type="submission" date="2016-11" db="EMBL/GenBank/DDBJ databases">
        <authorList>
            <person name="Jaros S."/>
            <person name="Januszkiewicz K."/>
            <person name="Wedrychowicz H."/>
        </authorList>
    </citation>
    <scope>NUCLEOTIDE SEQUENCE [LARGE SCALE GENOMIC DNA]</scope>
    <source>
        <strain evidence="9 10">DSM 44666</strain>
    </source>
</reference>
<evidence type="ECO:0000256" key="7">
    <source>
        <dbReference type="ARBA" id="ARBA00070053"/>
    </source>
</evidence>
<dbReference type="NCBIfam" id="TIGR00067">
    <property type="entry name" value="glut_race"/>
    <property type="match status" value="1"/>
</dbReference>
<dbReference type="GO" id="GO:0071555">
    <property type="term" value="P:cell wall organization"/>
    <property type="evidence" value="ECO:0007669"/>
    <property type="project" value="UniProtKB-KW"/>
</dbReference>
<dbReference type="EC" id="5.1.1.3" evidence="2 8"/>
<dbReference type="SUPFAM" id="SSF53681">
    <property type="entry name" value="Aspartate/glutamate racemase"/>
    <property type="match status" value="2"/>
</dbReference>
<evidence type="ECO:0000256" key="8">
    <source>
        <dbReference type="HAMAP-Rule" id="MF_00258"/>
    </source>
</evidence>
<feature type="active site" description="Proton donor/acceptor" evidence="8">
    <location>
        <position position="188"/>
    </location>
</feature>
<dbReference type="EMBL" id="FQVL01000001">
    <property type="protein sequence ID" value="SHE48727.1"/>
    <property type="molecule type" value="Genomic_DNA"/>
</dbReference>
<accession>A0A1M4TWQ0</accession>
<dbReference type="GO" id="GO:0042802">
    <property type="term" value="F:identical protein binding"/>
    <property type="evidence" value="ECO:0007669"/>
    <property type="project" value="UniProtKB-ARBA"/>
</dbReference>
<dbReference type="RefSeq" id="WP_073151953.1">
    <property type="nucleotide sequence ID" value="NZ_FQVL01000001.1"/>
</dbReference>
<dbReference type="Pfam" id="PF01177">
    <property type="entry name" value="Asp_Glu_race"/>
    <property type="match status" value="1"/>
</dbReference>
<dbReference type="Proteomes" id="UP000184476">
    <property type="component" value="Unassembled WGS sequence"/>
</dbReference>
<name>A0A1M4TWQ0_9BACL</name>
<dbReference type="InterPro" id="IPR001920">
    <property type="entry name" value="Asp/Glu_race"/>
</dbReference>
<keyword evidence="10" id="KW-1185">Reference proteome</keyword>
<evidence type="ECO:0000256" key="5">
    <source>
        <dbReference type="ARBA" id="ARBA00023235"/>
    </source>
</evidence>
<dbReference type="GO" id="GO:0008360">
    <property type="term" value="P:regulation of cell shape"/>
    <property type="evidence" value="ECO:0007669"/>
    <property type="project" value="UniProtKB-KW"/>
</dbReference>
<dbReference type="InterPro" id="IPR004391">
    <property type="entry name" value="Glu_race"/>
</dbReference>
<dbReference type="FunFam" id="3.40.50.1860:FF:000002">
    <property type="entry name" value="Glutamate racemase"/>
    <property type="match status" value="1"/>
</dbReference>
<feature type="binding site" evidence="8">
    <location>
        <begin position="189"/>
        <end position="190"/>
    </location>
    <ligand>
        <name>substrate</name>
    </ligand>
</feature>
<feature type="binding site" evidence="8">
    <location>
        <begin position="46"/>
        <end position="47"/>
    </location>
    <ligand>
        <name>substrate</name>
    </ligand>
</feature>
<keyword evidence="3 8" id="KW-0133">Cell shape</keyword>
<feature type="binding site" evidence="8">
    <location>
        <begin position="14"/>
        <end position="15"/>
    </location>
    <ligand>
        <name>substrate</name>
    </ligand>
</feature>
<dbReference type="NCBIfam" id="NF002035">
    <property type="entry name" value="PRK00865.1-3"/>
    <property type="match status" value="1"/>
</dbReference>
<protein>
    <recommendedName>
        <fullName evidence="7 8">Glutamate racemase</fullName>
        <ecNumber evidence="2 8">5.1.1.3</ecNumber>
    </recommendedName>
</protein>
<dbReference type="PROSITE" id="PS00924">
    <property type="entry name" value="ASP_GLU_RACEMASE_2"/>
    <property type="match status" value="1"/>
</dbReference>
<evidence type="ECO:0000256" key="6">
    <source>
        <dbReference type="ARBA" id="ARBA00023316"/>
    </source>
</evidence>